<dbReference type="Gene3D" id="3.40.640.10">
    <property type="entry name" value="Type I PLP-dependent aspartate aminotransferase-like (Major domain)"/>
    <property type="match status" value="1"/>
</dbReference>
<evidence type="ECO:0000313" key="6">
    <source>
        <dbReference type="EMBL" id="RED44653.1"/>
    </source>
</evidence>
<proteinExistence type="inferred from homology"/>
<organism evidence="6 7">
    <name type="scientific">Aestuariispira insulae</name>
    <dbReference type="NCBI Taxonomy" id="1461337"/>
    <lineage>
        <taxon>Bacteria</taxon>
        <taxon>Pseudomonadati</taxon>
        <taxon>Pseudomonadota</taxon>
        <taxon>Alphaproteobacteria</taxon>
        <taxon>Rhodospirillales</taxon>
        <taxon>Kiloniellaceae</taxon>
        <taxon>Aestuariispira</taxon>
    </lineage>
</organism>
<dbReference type="GO" id="GO:0030170">
    <property type="term" value="F:pyridoxal phosphate binding"/>
    <property type="evidence" value="ECO:0007669"/>
    <property type="project" value="InterPro"/>
</dbReference>
<sequence length="472" mass="52184">MTVQKLRNRLYDTEEIQRKDNRFLHPWELMEEVGSNKRTVTAEAEGIYLYDSEGNRLIDGPGGMWCVNIGHGRQEMADAISQQIMRITYNSPWSTTSGPAAEFAHQLAKRAPGDLNNVFFTTGGSTAVDAAVRLIQFYNNYLGRPEKKHFIAREKGYHGSTYISSSLSGKIRDKDFLDFETDLFHHIPCPDPLDKPADMSDADYLDKTVADLENMILEIGPDKVAAFVAEPILASGGVIVPPTGYHKRCLEVCRKYDVLYVSDEVVTSFGRLGHLFASEDVFGIVPDIITTAKGLTSAYVPMGAMLVSDRIISAFDKDKGGAMYANGYTYSGHPVAAVAGMKNLEIMERDKIFEHVREVGPYFQEKLQEMRDIPIVSDVRGMGLMGCVECLISDGSGGGGEVLAMDYDIGNRIDAHCQKRGLLVRPIINMCVMSPPLTITKDQIDDMMAILREGIEATMADVIAEGLWRPAA</sequence>
<keyword evidence="3 6" id="KW-0808">Transferase</keyword>
<keyword evidence="7" id="KW-1185">Reference proteome</keyword>
<dbReference type="EMBL" id="QRDW01000014">
    <property type="protein sequence ID" value="RED44653.1"/>
    <property type="molecule type" value="Genomic_DNA"/>
</dbReference>
<dbReference type="PANTHER" id="PTHR43094:SF1">
    <property type="entry name" value="AMINOTRANSFERASE CLASS-III"/>
    <property type="match status" value="1"/>
</dbReference>
<comment type="similarity">
    <text evidence="1 5">Belongs to the class-III pyridoxal-phosphate-dependent aminotransferase family.</text>
</comment>
<dbReference type="PANTHER" id="PTHR43094">
    <property type="entry name" value="AMINOTRANSFERASE"/>
    <property type="match status" value="1"/>
</dbReference>
<dbReference type="SUPFAM" id="SSF53383">
    <property type="entry name" value="PLP-dependent transferases"/>
    <property type="match status" value="1"/>
</dbReference>
<accession>A0A3D9H562</accession>
<reference evidence="6 7" key="1">
    <citation type="submission" date="2018-07" db="EMBL/GenBank/DDBJ databases">
        <title>Genomic Encyclopedia of Type Strains, Phase III (KMG-III): the genomes of soil and plant-associated and newly described type strains.</title>
        <authorList>
            <person name="Whitman W."/>
        </authorList>
    </citation>
    <scope>NUCLEOTIDE SEQUENCE [LARGE SCALE GENOMIC DNA]</scope>
    <source>
        <strain evidence="6 7">CECT 8488</strain>
    </source>
</reference>
<dbReference type="InterPro" id="IPR005814">
    <property type="entry name" value="Aminotrans_3"/>
</dbReference>
<comment type="caution">
    <text evidence="6">The sequence shown here is derived from an EMBL/GenBank/DDBJ whole genome shotgun (WGS) entry which is preliminary data.</text>
</comment>
<evidence type="ECO:0000256" key="1">
    <source>
        <dbReference type="ARBA" id="ARBA00008954"/>
    </source>
</evidence>
<dbReference type="RefSeq" id="WP_115938953.1">
    <property type="nucleotide sequence ID" value="NZ_QRDW01000014.1"/>
</dbReference>
<gene>
    <name evidence="6" type="ORF">DFP90_11415</name>
</gene>
<dbReference type="GO" id="GO:0008483">
    <property type="term" value="F:transaminase activity"/>
    <property type="evidence" value="ECO:0007669"/>
    <property type="project" value="UniProtKB-KW"/>
</dbReference>
<evidence type="ECO:0000256" key="4">
    <source>
        <dbReference type="ARBA" id="ARBA00022898"/>
    </source>
</evidence>
<dbReference type="Gene3D" id="3.90.1150.10">
    <property type="entry name" value="Aspartate Aminotransferase, domain 1"/>
    <property type="match status" value="1"/>
</dbReference>
<keyword evidence="4 5" id="KW-0663">Pyridoxal phosphate</keyword>
<evidence type="ECO:0000256" key="3">
    <source>
        <dbReference type="ARBA" id="ARBA00022679"/>
    </source>
</evidence>
<dbReference type="Pfam" id="PF00202">
    <property type="entry name" value="Aminotran_3"/>
    <property type="match status" value="1"/>
</dbReference>
<dbReference type="OrthoDB" id="9801834at2"/>
<dbReference type="AlphaFoldDB" id="A0A3D9H562"/>
<dbReference type="CDD" id="cd00610">
    <property type="entry name" value="OAT_like"/>
    <property type="match status" value="1"/>
</dbReference>
<evidence type="ECO:0000256" key="5">
    <source>
        <dbReference type="RuleBase" id="RU003560"/>
    </source>
</evidence>
<evidence type="ECO:0000256" key="2">
    <source>
        <dbReference type="ARBA" id="ARBA00022576"/>
    </source>
</evidence>
<keyword evidence="2 6" id="KW-0032">Aminotransferase</keyword>
<name>A0A3D9H562_9PROT</name>
<dbReference type="GO" id="GO:0005829">
    <property type="term" value="C:cytosol"/>
    <property type="evidence" value="ECO:0007669"/>
    <property type="project" value="TreeGrafter"/>
</dbReference>
<dbReference type="NCBIfam" id="NF005447">
    <property type="entry name" value="PRK07036.1"/>
    <property type="match status" value="1"/>
</dbReference>
<dbReference type="InterPro" id="IPR015421">
    <property type="entry name" value="PyrdxlP-dep_Trfase_major"/>
</dbReference>
<dbReference type="InterPro" id="IPR015424">
    <property type="entry name" value="PyrdxlP-dep_Trfase"/>
</dbReference>
<dbReference type="Proteomes" id="UP000256845">
    <property type="component" value="Unassembled WGS sequence"/>
</dbReference>
<protein>
    <submittedName>
        <fullName evidence="6">Adenosylmethionine-8-amino-7-oxononanoate aminotransferase</fullName>
    </submittedName>
</protein>
<dbReference type="InterPro" id="IPR015422">
    <property type="entry name" value="PyrdxlP-dep_Trfase_small"/>
</dbReference>
<evidence type="ECO:0000313" key="7">
    <source>
        <dbReference type="Proteomes" id="UP000256845"/>
    </source>
</evidence>
<dbReference type="FunFam" id="3.40.640.10:FF:000014">
    <property type="entry name" value="Adenosylmethionine-8-amino-7-oxononanoate aminotransferase, probable"/>
    <property type="match status" value="1"/>
</dbReference>